<organism evidence="2 3">
    <name type="scientific">Glossina austeni</name>
    <name type="common">Savannah tsetse fly</name>
    <dbReference type="NCBI Taxonomy" id="7395"/>
    <lineage>
        <taxon>Eukaryota</taxon>
        <taxon>Metazoa</taxon>
        <taxon>Ecdysozoa</taxon>
        <taxon>Arthropoda</taxon>
        <taxon>Hexapoda</taxon>
        <taxon>Insecta</taxon>
        <taxon>Pterygota</taxon>
        <taxon>Neoptera</taxon>
        <taxon>Endopterygota</taxon>
        <taxon>Diptera</taxon>
        <taxon>Brachycera</taxon>
        <taxon>Muscomorpha</taxon>
        <taxon>Hippoboscoidea</taxon>
        <taxon>Glossinidae</taxon>
        <taxon>Glossina</taxon>
    </lineage>
</organism>
<dbReference type="AlphaFoldDB" id="A0A1A9UN02"/>
<dbReference type="EnsemblMetazoa" id="GAUT009949-RA">
    <property type="protein sequence ID" value="GAUT009949-PA"/>
    <property type="gene ID" value="GAUT009949"/>
</dbReference>
<evidence type="ECO:0000313" key="2">
    <source>
        <dbReference type="EnsemblMetazoa" id="GAUT009949-PA"/>
    </source>
</evidence>
<accession>A0A1A9UN02</accession>
<dbReference type="Proteomes" id="UP000078200">
    <property type="component" value="Unassembled WGS sequence"/>
</dbReference>
<dbReference type="VEuPathDB" id="VectorBase:GAUT009949"/>
<keyword evidence="1" id="KW-1133">Transmembrane helix</keyword>
<name>A0A1A9UN02_GLOAU</name>
<evidence type="ECO:0000313" key="3">
    <source>
        <dbReference type="Proteomes" id="UP000078200"/>
    </source>
</evidence>
<reference evidence="2" key="1">
    <citation type="submission" date="2020-05" db="UniProtKB">
        <authorList>
            <consortium name="EnsemblMetazoa"/>
        </authorList>
    </citation>
    <scope>IDENTIFICATION</scope>
    <source>
        <strain evidence="2">TTRI</strain>
    </source>
</reference>
<keyword evidence="1" id="KW-0812">Transmembrane</keyword>
<sequence length="198" mass="22130">MNNIKICWPSSYLCQSFAVNQSRKKKVRMNVGSSASGIIVNFDFCFAAQQATISHLLLTSSLFSFLTTSCCFKCSVNSKYGNLSVSRSGILLKNSSIFRKATPPPLPPSAPTQLAQLPLLLLYLDLICDSFGLLLILFKLLLLLLLLLLYSIPLNEEKCQCVANRSLMNFNKYDIRENGRTQFVPFTQYRIAVDILVG</sequence>
<evidence type="ECO:0000256" key="1">
    <source>
        <dbReference type="SAM" id="Phobius"/>
    </source>
</evidence>
<proteinExistence type="predicted"/>
<keyword evidence="3" id="KW-1185">Reference proteome</keyword>
<feature type="transmembrane region" description="Helical" evidence="1">
    <location>
        <begin position="131"/>
        <end position="152"/>
    </location>
</feature>
<keyword evidence="1" id="KW-0472">Membrane</keyword>
<protein>
    <submittedName>
        <fullName evidence="2">Uncharacterized protein</fullName>
    </submittedName>
</protein>